<dbReference type="Gene3D" id="3.40.50.300">
    <property type="entry name" value="P-loop containing nucleotide triphosphate hydrolases"/>
    <property type="match status" value="1"/>
</dbReference>
<proteinExistence type="inferred from homology"/>
<dbReference type="InterPro" id="IPR000523">
    <property type="entry name" value="Mg_chelatse_chII-like_cat_dom"/>
</dbReference>
<dbReference type="Pfam" id="PF13541">
    <property type="entry name" value="ChlI"/>
    <property type="match status" value="1"/>
</dbReference>
<dbReference type="SMART" id="SM00382">
    <property type="entry name" value="AAA"/>
    <property type="match status" value="1"/>
</dbReference>
<dbReference type="InterPro" id="IPR020568">
    <property type="entry name" value="Ribosomal_Su5_D2-typ_SF"/>
</dbReference>
<organism evidence="3 4">
    <name type="scientific">Phytoactinopolyspora alkaliphila</name>
    <dbReference type="NCBI Taxonomy" id="1783498"/>
    <lineage>
        <taxon>Bacteria</taxon>
        <taxon>Bacillati</taxon>
        <taxon>Actinomycetota</taxon>
        <taxon>Actinomycetes</taxon>
        <taxon>Jiangellales</taxon>
        <taxon>Jiangellaceae</taxon>
        <taxon>Phytoactinopolyspora</taxon>
    </lineage>
</organism>
<dbReference type="PANTHER" id="PTHR32039:SF7">
    <property type="entry name" value="COMPETENCE PROTEIN COMM"/>
    <property type="match status" value="1"/>
</dbReference>
<accession>A0A6N9YPV2</accession>
<dbReference type="InterPro" id="IPR003593">
    <property type="entry name" value="AAA+_ATPase"/>
</dbReference>
<feature type="domain" description="AAA+ ATPase" evidence="2">
    <location>
        <begin position="214"/>
        <end position="424"/>
    </location>
</feature>
<dbReference type="Proteomes" id="UP000469185">
    <property type="component" value="Unassembled WGS sequence"/>
</dbReference>
<keyword evidence="4" id="KW-1185">Reference proteome</keyword>
<dbReference type="InterPro" id="IPR025158">
    <property type="entry name" value="Mg_chelat-rel_C"/>
</dbReference>
<sequence>MRLGRCRSVALIGVQGAVVDIDVHLGGMPGFSLVGLPDASLYEARDRVRAAVLSSNEEWPLQRITVSLSPAAMPKRGSHFDLGVAVAILSAADEVPETATAGVVFFGELALDGRLRSVPGVLPAVLAAWKAGLRRVVVPEPNSGEARQVPQMEVVGARSLRQVLAFLRGSEIPDEPAEQYVAPPAPAPVDPGLDLADVAGQEMAKRAVEVAAAGHHHILLEGPPGAGKTMLARRLPGLLPDLSTEESLEVTAIHSVAGVLPPDRPLVVRPPFADPHHSATAAAVVGGGQIVRPGAASLAHRGVLFLDEAPEFARPVIESLREPLENGKLVVSRANSTAVFPASFLLALARNPCGCGNHGSRFRVCECPPHSIRRYQQRISGPVRDRIDIYQQVEPPSVTEIDAGLGRAEASSAVAQRVAVARERQAKRLHETPWKVNSEVPVGYLRREFPVAADVTAPAFEQLRRGAVTARGVERILRLAWTVADLAGHARPTRDDVLDAVTLRLGDAP</sequence>
<dbReference type="PANTHER" id="PTHR32039">
    <property type="entry name" value="MAGNESIUM-CHELATASE SUBUNIT CHLI"/>
    <property type="match status" value="1"/>
</dbReference>
<dbReference type="Gene3D" id="3.30.230.10">
    <property type="match status" value="1"/>
</dbReference>
<dbReference type="InterPro" id="IPR027417">
    <property type="entry name" value="P-loop_NTPase"/>
</dbReference>
<dbReference type="AlphaFoldDB" id="A0A6N9YPV2"/>
<evidence type="ECO:0000313" key="4">
    <source>
        <dbReference type="Proteomes" id="UP000469185"/>
    </source>
</evidence>
<evidence type="ECO:0000256" key="1">
    <source>
        <dbReference type="ARBA" id="ARBA00006354"/>
    </source>
</evidence>
<protein>
    <submittedName>
        <fullName evidence="3">YifB family Mg chelatase-like AAA ATPase</fullName>
    </submittedName>
</protein>
<comment type="caution">
    <text evidence="3">The sequence shown here is derived from an EMBL/GenBank/DDBJ whole genome shotgun (WGS) entry which is preliminary data.</text>
</comment>
<dbReference type="RefSeq" id="WP_163819751.1">
    <property type="nucleotide sequence ID" value="NZ_JAAGOB010000009.1"/>
</dbReference>
<comment type="similarity">
    <text evidence="1">Belongs to the Mg-chelatase subunits D/I family. ComM subfamily.</text>
</comment>
<evidence type="ECO:0000313" key="3">
    <source>
        <dbReference type="EMBL" id="NED96960.1"/>
    </source>
</evidence>
<evidence type="ECO:0000259" key="2">
    <source>
        <dbReference type="SMART" id="SM00382"/>
    </source>
</evidence>
<dbReference type="InterPro" id="IPR045006">
    <property type="entry name" value="CHLI-like"/>
</dbReference>
<gene>
    <name evidence="3" type="ORF">G1H11_16765</name>
</gene>
<reference evidence="3 4" key="1">
    <citation type="submission" date="2020-02" db="EMBL/GenBank/DDBJ databases">
        <authorList>
            <person name="Li X.-J."/>
            <person name="Feng X.-M."/>
        </authorList>
    </citation>
    <scope>NUCLEOTIDE SEQUENCE [LARGE SCALE GENOMIC DNA]</scope>
    <source>
        <strain evidence="3 4">CGMCC 4.7225</strain>
    </source>
</reference>
<dbReference type="SUPFAM" id="SSF52540">
    <property type="entry name" value="P-loop containing nucleoside triphosphate hydrolases"/>
    <property type="match status" value="1"/>
</dbReference>
<dbReference type="Pfam" id="PF13335">
    <property type="entry name" value="Mg_chelatase_C"/>
    <property type="match status" value="1"/>
</dbReference>
<dbReference type="InterPro" id="IPR014721">
    <property type="entry name" value="Ribsml_uS5_D2-typ_fold_subgr"/>
</dbReference>
<dbReference type="GO" id="GO:0005524">
    <property type="term" value="F:ATP binding"/>
    <property type="evidence" value="ECO:0007669"/>
    <property type="project" value="InterPro"/>
</dbReference>
<dbReference type="NCBIfam" id="TIGR00368">
    <property type="entry name" value="YifB family Mg chelatase-like AAA ATPase"/>
    <property type="match status" value="1"/>
</dbReference>
<dbReference type="EMBL" id="JAAGOB010000009">
    <property type="protein sequence ID" value="NED96960.1"/>
    <property type="molecule type" value="Genomic_DNA"/>
</dbReference>
<dbReference type="SUPFAM" id="SSF54211">
    <property type="entry name" value="Ribosomal protein S5 domain 2-like"/>
    <property type="match status" value="1"/>
</dbReference>
<name>A0A6N9YPV2_9ACTN</name>
<dbReference type="InterPro" id="IPR004482">
    <property type="entry name" value="Mg_chelat-rel"/>
</dbReference>
<dbReference type="Pfam" id="PF01078">
    <property type="entry name" value="Mg_chelatase"/>
    <property type="match status" value="1"/>
</dbReference>